<dbReference type="PRINTS" id="PR00364">
    <property type="entry name" value="DISEASERSIST"/>
</dbReference>
<organism evidence="6">
    <name type="scientific">Oryza nivara</name>
    <name type="common">Indian wild rice</name>
    <name type="synonym">Oryza sativa f. spontanea</name>
    <dbReference type="NCBI Taxonomy" id="4536"/>
    <lineage>
        <taxon>Eukaryota</taxon>
        <taxon>Viridiplantae</taxon>
        <taxon>Streptophyta</taxon>
        <taxon>Embryophyta</taxon>
        <taxon>Tracheophyta</taxon>
        <taxon>Spermatophyta</taxon>
        <taxon>Magnoliopsida</taxon>
        <taxon>Liliopsida</taxon>
        <taxon>Poales</taxon>
        <taxon>Poaceae</taxon>
        <taxon>BOP clade</taxon>
        <taxon>Oryzoideae</taxon>
        <taxon>Oryzeae</taxon>
        <taxon>Oryzinae</taxon>
        <taxon>Oryza</taxon>
    </lineage>
</organism>
<proteinExistence type="inferred from homology"/>
<evidence type="ECO:0000256" key="4">
    <source>
        <dbReference type="SAM" id="MobiDB-lite"/>
    </source>
</evidence>
<dbReference type="eggNOG" id="KOG4658">
    <property type="taxonomic scope" value="Eukaryota"/>
</dbReference>
<dbReference type="InterPro" id="IPR027417">
    <property type="entry name" value="P-loop_NTPase"/>
</dbReference>
<feature type="domain" description="NB-ARC" evidence="5">
    <location>
        <begin position="142"/>
        <end position="311"/>
    </location>
</feature>
<dbReference type="Proteomes" id="UP000006591">
    <property type="component" value="Chromosome 9"/>
</dbReference>
<keyword evidence="7" id="KW-1185">Reference proteome</keyword>
<dbReference type="Gramene" id="ONIVA09G05760.1">
    <property type="protein sequence ID" value="ONIVA09G05760.1"/>
    <property type="gene ID" value="ONIVA09G05760"/>
</dbReference>
<feature type="compositionally biased region" description="Acidic residues" evidence="4">
    <location>
        <begin position="700"/>
        <end position="711"/>
    </location>
</feature>
<dbReference type="Pfam" id="PF00931">
    <property type="entry name" value="NB-ARC"/>
    <property type="match status" value="1"/>
</dbReference>
<dbReference type="GO" id="GO:0043531">
    <property type="term" value="F:ADP binding"/>
    <property type="evidence" value="ECO:0007669"/>
    <property type="project" value="InterPro"/>
</dbReference>
<feature type="compositionally biased region" description="Polar residues" evidence="4">
    <location>
        <begin position="683"/>
        <end position="698"/>
    </location>
</feature>
<name>A0A0E0IHZ4_ORYNI</name>
<dbReference type="SUPFAM" id="SSF52058">
    <property type="entry name" value="L domain-like"/>
    <property type="match status" value="1"/>
</dbReference>
<dbReference type="Gene3D" id="3.80.10.10">
    <property type="entry name" value="Ribonuclease Inhibitor"/>
    <property type="match status" value="1"/>
</dbReference>
<dbReference type="GO" id="GO:0006952">
    <property type="term" value="P:defense response"/>
    <property type="evidence" value="ECO:0007669"/>
    <property type="project" value="UniProtKB-KW"/>
</dbReference>
<evidence type="ECO:0000313" key="7">
    <source>
        <dbReference type="Proteomes" id="UP000006591"/>
    </source>
</evidence>
<evidence type="ECO:0000256" key="1">
    <source>
        <dbReference type="ARBA" id="ARBA00008894"/>
    </source>
</evidence>
<reference evidence="6" key="2">
    <citation type="submission" date="2018-04" db="EMBL/GenBank/DDBJ databases">
        <title>OnivRS2 (Oryza nivara Reference Sequence Version 2).</title>
        <authorList>
            <person name="Zhang J."/>
            <person name="Kudrna D."/>
            <person name="Lee S."/>
            <person name="Talag J."/>
            <person name="Rajasekar S."/>
            <person name="Welchert J."/>
            <person name="Hsing Y.-I."/>
            <person name="Wing R.A."/>
        </authorList>
    </citation>
    <scope>NUCLEOTIDE SEQUENCE [LARGE SCALE GENOMIC DNA]</scope>
    <source>
        <strain evidence="6">SL10</strain>
    </source>
</reference>
<dbReference type="EnsemblPlants" id="ONIVA09G05760.1">
    <property type="protein sequence ID" value="ONIVA09G05760.1"/>
    <property type="gene ID" value="ONIVA09G05760"/>
</dbReference>
<sequence length="711" mass="80982">MLWKPIRKHIYYCLNPESNVHNLMIAADDLRDTIDTIEERILVGECEGKKPKAQATSWIRSAQSVRDESDKIKNGYEARRIHALGCSWNFFFNYSVSNSATKMHANADEIKKRAPENDGMFSSLPLVGRELPLPPYIVGQDEYKDKIVGSIKQGTTGTIGICGMGGSGKTTLLKQLNNFFSCAAETHEFDHVIYVEVSQQQNLETVQQNIASQLGIMLTQNKDATFRSASLYNFLKERSFLLLIDDLWQTLDLVKVGIPQGGRQLGPQNRQMIVITSRLQQVCYGMDGHCQMIVLQRLKFNEAWSLFESNAGIRITNNVQVKCHAESIVEKCGGLPLALKIVGQAMASKGTEHEWELAVNLLEQSQFHKVPDVENDLYSVLYISYDNLPDERTKQCFLFFAFASYGTSPTRSFWMGHGLLDEDDDIGNSNLRGYSVVACLKRACLLEGHPLGEKYLRMHDCIQDLALWITATKRANGSNKKWLVVSDQRKLIDPKEWSMAERIRLLHNKNVTIPNSCYCPHLLTLIMRQASQICMLTRLGSLESLYLLPTWICIVLILNNLQHLEQYCTNIHLDLSYTPIQSLPVEFRLLKKLRYLYLRYTRKLQTVPDGTISALSMLRVLDIHGSVFFTKVKARSYLEELESLTSLQLLRVTVVDFQSLRRIFNLSRVSLRDRIGTPPSFVPTYQQSKGTTSRSSGSELYEEFGEVDDRW</sequence>
<dbReference type="PANTHER" id="PTHR33463">
    <property type="entry name" value="NB-ARC DOMAIN-CONTAINING PROTEIN-RELATED"/>
    <property type="match status" value="1"/>
</dbReference>
<dbReference type="FunFam" id="1.10.8.430:FF:000003">
    <property type="entry name" value="Probable disease resistance protein At5g66910"/>
    <property type="match status" value="1"/>
</dbReference>
<evidence type="ECO:0000313" key="6">
    <source>
        <dbReference type="EnsemblPlants" id="ONIVA09G05760.1"/>
    </source>
</evidence>
<dbReference type="OMA" id="GILAFRC"/>
<comment type="similarity">
    <text evidence="1">Belongs to the disease resistance NB-LRR family.</text>
</comment>
<dbReference type="GO" id="GO:0005524">
    <property type="term" value="F:ATP binding"/>
    <property type="evidence" value="ECO:0007669"/>
    <property type="project" value="UniProtKB-KW"/>
</dbReference>
<dbReference type="Gene3D" id="1.10.8.430">
    <property type="entry name" value="Helical domain of apoptotic protease-activating factors"/>
    <property type="match status" value="1"/>
</dbReference>
<dbReference type="InterPro" id="IPR042197">
    <property type="entry name" value="Apaf_helical"/>
</dbReference>
<evidence type="ECO:0000259" key="5">
    <source>
        <dbReference type="Pfam" id="PF00931"/>
    </source>
</evidence>
<accession>A0A0E0IHZ4</accession>
<dbReference type="AlphaFoldDB" id="A0A0E0IHZ4"/>
<protein>
    <recommendedName>
        <fullName evidence="5">NB-ARC domain-containing protein</fullName>
    </recommendedName>
</protein>
<evidence type="ECO:0000256" key="2">
    <source>
        <dbReference type="ARBA" id="ARBA00022821"/>
    </source>
</evidence>
<dbReference type="STRING" id="4536.A0A0E0IHZ4"/>
<keyword evidence="3" id="KW-0067">ATP-binding</keyword>
<dbReference type="SUPFAM" id="SSF52540">
    <property type="entry name" value="P-loop containing nucleoside triphosphate hydrolases"/>
    <property type="match status" value="1"/>
</dbReference>
<dbReference type="InterPro" id="IPR002182">
    <property type="entry name" value="NB-ARC"/>
</dbReference>
<reference evidence="6" key="1">
    <citation type="submission" date="2015-04" db="UniProtKB">
        <authorList>
            <consortium name="EnsemblPlants"/>
        </authorList>
    </citation>
    <scope>IDENTIFICATION</scope>
    <source>
        <strain evidence="6">SL10</strain>
    </source>
</reference>
<evidence type="ECO:0000256" key="3">
    <source>
        <dbReference type="ARBA" id="ARBA00022840"/>
    </source>
</evidence>
<dbReference type="HOGENOM" id="CLU_000427_4_0_1"/>
<dbReference type="Gene3D" id="3.40.50.300">
    <property type="entry name" value="P-loop containing nucleotide triphosphate hydrolases"/>
    <property type="match status" value="1"/>
</dbReference>
<dbReference type="InterPro" id="IPR032675">
    <property type="entry name" value="LRR_dom_sf"/>
</dbReference>
<feature type="region of interest" description="Disordered" evidence="4">
    <location>
        <begin position="680"/>
        <end position="711"/>
    </location>
</feature>
<keyword evidence="2" id="KW-0611">Plant defense</keyword>
<keyword evidence="3" id="KW-0547">Nucleotide-binding</keyword>
<dbReference type="FunFam" id="3.40.50.300:FF:001091">
    <property type="entry name" value="Probable disease resistance protein At1g61300"/>
    <property type="match status" value="1"/>
</dbReference>
<dbReference type="InterPro" id="IPR050905">
    <property type="entry name" value="Plant_NBS-LRR"/>
</dbReference>